<feature type="region of interest" description="Disordered" evidence="1">
    <location>
        <begin position="268"/>
        <end position="290"/>
    </location>
</feature>
<dbReference type="AlphaFoldDB" id="A0A9P6KUV6"/>
<name>A0A9P6KUV6_9PLEO</name>
<dbReference type="Proteomes" id="UP000756921">
    <property type="component" value="Unassembled WGS sequence"/>
</dbReference>
<keyword evidence="3" id="KW-1185">Reference proteome</keyword>
<evidence type="ECO:0000313" key="2">
    <source>
        <dbReference type="EMBL" id="KAF9739762.1"/>
    </source>
</evidence>
<feature type="region of interest" description="Disordered" evidence="1">
    <location>
        <begin position="46"/>
        <end position="107"/>
    </location>
</feature>
<proteinExistence type="predicted"/>
<protein>
    <submittedName>
        <fullName evidence="2">Uncharacterized protein</fullName>
    </submittedName>
</protein>
<organism evidence="2 3">
    <name type="scientific">Paraphaeosphaeria minitans</name>
    <dbReference type="NCBI Taxonomy" id="565426"/>
    <lineage>
        <taxon>Eukaryota</taxon>
        <taxon>Fungi</taxon>
        <taxon>Dikarya</taxon>
        <taxon>Ascomycota</taxon>
        <taxon>Pezizomycotina</taxon>
        <taxon>Dothideomycetes</taxon>
        <taxon>Pleosporomycetidae</taxon>
        <taxon>Pleosporales</taxon>
        <taxon>Massarineae</taxon>
        <taxon>Didymosphaeriaceae</taxon>
        <taxon>Paraphaeosphaeria</taxon>
    </lineage>
</organism>
<reference evidence="2" key="1">
    <citation type="journal article" date="2020" name="Mol. Plant Microbe Interact.">
        <title>Genome Sequence of the Biocontrol Agent Coniothyrium minitans strain Conio (IMI 134523).</title>
        <authorList>
            <person name="Patel D."/>
            <person name="Shittu T.A."/>
            <person name="Baroncelli R."/>
            <person name="Muthumeenakshi S."/>
            <person name="Osborne T.H."/>
            <person name="Janganan T.K."/>
            <person name="Sreenivasaprasad S."/>
        </authorList>
    </citation>
    <scope>NUCLEOTIDE SEQUENCE</scope>
    <source>
        <strain evidence="2">Conio</strain>
    </source>
</reference>
<feature type="region of interest" description="Disordered" evidence="1">
    <location>
        <begin position="194"/>
        <end position="215"/>
    </location>
</feature>
<dbReference type="EMBL" id="WJXW01000002">
    <property type="protein sequence ID" value="KAF9739762.1"/>
    <property type="molecule type" value="Genomic_DNA"/>
</dbReference>
<gene>
    <name evidence="2" type="ORF">PMIN01_02396</name>
</gene>
<accession>A0A9P6KUV6</accession>
<sequence>MPTARPLPAHCPPTARPLPAHCPPTARPLPAYCPPTARLLPAHCPPTARPLPTERGTAAHGTRDHAPNTCAGHQLTKRSRVSASPFEPSIPRPRAHAPTSRKAATSRLLHHSATRRRLHRTFPNSPHPSHTFALAPVSEPWAVRSGTGPTANRSSRFHAAMHAPCPRRPRISMTRPKAAAGRTGLALAVTLKNRTLPPTSSPPSPPQWTKSDQESSSFGVGVASLSSCALSYFSFPFLAHSNLLPSSLPPPLPPLLLLRSVPGARCPVPTVPRPPSPVSRSPSPSPVSHTLDTSVALYLACA</sequence>
<comment type="caution">
    <text evidence="2">The sequence shown here is derived from an EMBL/GenBank/DDBJ whole genome shotgun (WGS) entry which is preliminary data.</text>
</comment>
<dbReference type="OrthoDB" id="9942939at2759"/>
<evidence type="ECO:0000256" key="1">
    <source>
        <dbReference type="SAM" id="MobiDB-lite"/>
    </source>
</evidence>
<feature type="compositionally biased region" description="Low complexity" evidence="1">
    <location>
        <begin position="278"/>
        <end position="288"/>
    </location>
</feature>
<evidence type="ECO:0000313" key="3">
    <source>
        <dbReference type="Proteomes" id="UP000756921"/>
    </source>
</evidence>